<dbReference type="AlphaFoldDB" id="A0A2U2PJ25"/>
<evidence type="ECO:0000313" key="2">
    <source>
        <dbReference type="EMBL" id="PWG81408.1"/>
    </source>
</evidence>
<dbReference type="Proteomes" id="UP000245647">
    <property type="component" value="Unassembled WGS sequence"/>
</dbReference>
<dbReference type="GO" id="GO:0015562">
    <property type="term" value="F:efflux transmembrane transporter activity"/>
    <property type="evidence" value="ECO:0007669"/>
    <property type="project" value="TreeGrafter"/>
</dbReference>
<accession>A0A2U2PJ25</accession>
<comment type="similarity">
    <text evidence="1">Belongs to the membrane fusion protein (MFP) (TC 8.A.1) family.</text>
</comment>
<reference evidence="2 3" key="1">
    <citation type="submission" date="2018-04" db="EMBL/GenBank/DDBJ databases">
        <title>Pedobacter chongqingensis sp. nov., isolated from a rottenly hemp rope.</title>
        <authorList>
            <person name="Cai Y."/>
        </authorList>
    </citation>
    <scope>NUCLEOTIDE SEQUENCE [LARGE SCALE GENOMIC DNA]</scope>
    <source>
        <strain evidence="2 3">FJ4-8</strain>
    </source>
</reference>
<dbReference type="OrthoDB" id="9798190at2"/>
<name>A0A2U2PJ25_9SPHI</name>
<dbReference type="GO" id="GO:1990281">
    <property type="term" value="C:efflux pump complex"/>
    <property type="evidence" value="ECO:0007669"/>
    <property type="project" value="TreeGrafter"/>
</dbReference>
<dbReference type="PANTHER" id="PTHR30469:SF15">
    <property type="entry name" value="HLYD FAMILY OF SECRETION PROTEINS"/>
    <property type="match status" value="1"/>
</dbReference>
<protein>
    <submittedName>
        <fullName evidence="2">Efflux RND transporter periplasmic adaptor subunit</fullName>
    </submittedName>
</protein>
<dbReference type="SUPFAM" id="SSF111369">
    <property type="entry name" value="HlyD-like secretion proteins"/>
    <property type="match status" value="1"/>
</dbReference>
<dbReference type="RefSeq" id="WP_109414892.1">
    <property type="nucleotide sequence ID" value="NZ_QEAS01000004.1"/>
</dbReference>
<evidence type="ECO:0000256" key="1">
    <source>
        <dbReference type="ARBA" id="ARBA00009477"/>
    </source>
</evidence>
<organism evidence="2 3">
    <name type="scientific">Pararcticibacter amylolyticus</name>
    <dbReference type="NCBI Taxonomy" id="2173175"/>
    <lineage>
        <taxon>Bacteria</taxon>
        <taxon>Pseudomonadati</taxon>
        <taxon>Bacteroidota</taxon>
        <taxon>Sphingobacteriia</taxon>
        <taxon>Sphingobacteriales</taxon>
        <taxon>Sphingobacteriaceae</taxon>
        <taxon>Pararcticibacter</taxon>
    </lineage>
</organism>
<gene>
    <name evidence="2" type="ORF">DDR33_06110</name>
</gene>
<dbReference type="Gene3D" id="2.40.30.170">
    <property type="match status" value="1"/>
</dbReference>
<proteinExistence type="inferred from homology"/>
<comment type="caution">
    <text evidence="2">The sequence shown here is derived from an EMBL/GenBank/DDBJ whole genome shotgun (WGS) entry which is preliminary data.</text>
</comment>
<keyword evidence="3" id="KW-1185">Reference proteome</keyword>
<dbReference type="PROSITE" id="PS51257">
    <property type="entry name" value="PROKAR_LIPOPROTEIN"/>
    <property type="match status" value="1"/>
</dbReference>
<dbReference type="Gene3D" id="1.10.287.470">
    <property type="entry name" value="Helix hairpin bin"/>
    <property type="match status" value="1"/>
</dbReference>
<dbReference type="Gene3D" id="2.40.420.20">
    <property type="match status" value="1"/>
</dbReference>
<dbReference type="PANTHER" id="PTHR30469">
    <property type="entry name" value="MULTIDRUG RESISTANCE PROTEIN MDTA"/>
    <property type="match status" value="1"/>
</dbReference>
<dbReference type="Gene3D" id="2.40.50.100">
    <property type="match status" value="1"/>
</dbReference>
<dbReference type="InterPro" id="IPR006143">
    <property type="entry name" value="RND_pump_MFP"/>
</dbReference>
<dbReference type="EMBL" id="QEAS01000004">
    <property type="protein sequence ID" value="PWG81408.1"/>
    <property type="molecule type" value="Genomic_DNA"/>
</dbReference>
<sequence length="348" mass="37476">MKKNQIIAIASTFLIYSCGKHPKQENPLGEPDVIAVKTVPLSSFTVSGTIHASGLVSTENEANYAFKIGGVISRVFVEEGQFFRKGQILATLNVTEIAAGLAQTNLGVAKARRDYDRAMNLYKDSVFTLEQLQNTKTALDVAGKAKEAVAFNERYAKIYAASDGFVTKKIANEGEVVGGGMPVLLTNSTVANASYILKVGVTDLEWAAIAVGQSAKVTLDGYTGQQFDATVSRKLHSADREIGSFQVELKLKLGKETPPVGMFGKAEIATNSGGDAVVIPYSSLVEADGDKGFIYTTNGSDKVKKIPVHILRFENDRVYLRDKLEGIGQIVVSNSAFLNEQSVIKIIK</sequence>
<evidence type="ECO:0000313" key="3">
    <source>
        <dbReference type="Proteomes" id="UP000245647"/>
    </source>
</evidence>
<dbReference type="NCBIfam" id="TIGR01730">
    <property type="entry name" value="RND_mfp"/>
    <property type="match status" value="1"/>
</dbReference>